<gene>
    <name evidence="2" type="ordered locus">Os02g0115650</name>
    <name evidence="2" type="ORF">OSNPB_020115650</name>
</gene>
<dbReference type="AlphaFoldDB" id="A0A0P0VE42"/>
<protein>
    <submittedName>
        <fullName evidence="2">Os02g0115650 protein</fullName>
    </submittedName>
</protein>
<dbReference type="PaxDb" id="39947-A0A0P0VE42"/>
<keyword evidence="3" id="KW-1185">Reference proteome</keyword>
<proteinExistence type="predicted"/>
<reference evidence="2 3" key="2">
    <citation type="journal article" date="2013" name="Plant Cell Physiol.">
        <title>Rice Annotation Project Database (RAP-DB): an integrative and interactive database for rice genomics.</title>
        <authorList>
            <person name="Sakai H."/>
            <person name="Lee S.S."/>
            <person name="Tanaka T."/>
            <person name="Numa H."/>
            <person name="Kim J."/>
            <person name="Kawahara Y."/>
            <person name="Wakimoto H."/>
            <person name="Yang C.C."/>
            <person name="Iwamoto M."/>
            <person name="Abe T."/>
            <person name="Yamada Y."/>
            <person name="Muto A."/>
            <person name="Inokuchi H."/>
            <person name="Ikemura T."/>
            <person name="Matsumoto T."/>
            <person name="Sasaki T."/>
            <person name="Itoh T."/>
        </authorList>
    </citation>
    <scope>NUCLEOTIDE SEQUENCE [LARGE SCALE GENOMIC DNA]</scope>
    <source>
        <strain evidence="3">cv. Nipponbare</strain>
    </source>
</reference>
<accession>A0A0P0VE42</accession>
<organism evidence="2 3">
    <name type="scientific">Oryza sativa subsp. japonica</name>
    <name type="common">Rice</name>
    <dbReference type="NCBI Taxonomy" id="39947"/>
    <lineage>
        <taxon>Eukaryota</taxon>
        <taxon>Viridiplantae</taxon>
        <taxon>Streptophyta</taxon>
        <taxon>Embryophyta</taxon>
        <taxon>Tracheophyta</taxon>
        <taxon>Spermatophyta</taxon>
        <taxon>Magnoliopsida</taxon>
        <taxon>Liliopsida</taxon>
        <taxon>Poales</taxon>
        <taxon>Poaceae</taxon>
        <taxon>BOP clade</taxon>
        <taxon>Oryzoideae</taxon>
        <taxon>Oryzeae</taxon>
        <taxon>Oryzinae</taxon>
        <taxon>Oryza</taxon>
        <taxon>Oryza sativa</taxon>
    </lineage>
</organism>
<evidence type="ECO:0000313" key="2">
    <source>
        <dbReference type="EMBL" id="BAS76644.1"/>
    </source>
</evidence>
<dbReference type="Proteomes" id="UP000059680">
    <property type="component" value="Chromosome 2"/>
</dbReference>
<name>A0A0P0VE42_ORYSJ</name>
<dbReference type="EMBL" id="AP014958">
    <property type="protein sequence ID" value="BAS76644.1"/>
    <property type="molecule type" value="Genomic_DNA"/>
</dbReference>
<evidence type="ECO:0000256" key="1">
    <source>
        <dbReference type="SAM" id="MobiDB-lite"/>
    </source>
</evidence>
<sequence>MLGEFLSTIGLLVSSGDSEVCSCLLASINSLKISSNLAFLLAIRFSTSSDEASGSAFLRRNLGEGELGILAEEAPELQLHPVPLVERGQVPSSVPTGARRRSEEAHPAGPGGTSAAEQYGARSCAGAREDAGRGGGGGEGFHGRSG</sequence>
<evidence type="ECO:0000313" key="3">
    <source>
        <dbReference type="Proteomes" id="UP000059680"/>
    </source>
</evidence>
<dbReference type="InParanoid" id="A0A0P0VE42"/>
<feature type="non-terminal residue" evidence="2">
    <location>
        <position position="1"/>
    </location>
</feature>
<reference evidence="2 3" key="3">
    <citation type="journal article" date="2013" name="Rice">
        <title>Improvement of the Oryza sativa Nipponbare reference genome using next generation sequence and optical map data.</title>
        <authorList>
            <person name="Kawahara Y."/>
            <person name="de la Bastide M."/>
            <person name="Hamilton J.P."/>
            <person name="Kanamori H."/>
            <person name="McCombie W.R."/>
            <person name="Ouyang S."/>
            <person name="Schwartz D.C."/>
            <person name="Tanaka T."/>
            <person name="Wu J."/>
            <person name="Zhou S."/>
            <person name="Childs K.L."/>
            <person name="Davidson R.M."/>
            <person name="Lin H."/>
            <person name="Quesada-Ocampo L."/>
            <person name="Vaillancourt B."/>
            <person name="Sakai H."/>
            <person name="Lee S.S."/>
            <person name="Kim J."/>
            <person name="Numa H."/>
            <person name="Itoh T."/>
            <person name="Buell C.R."/>
            <person name="Matsumoto T."/>
        </authorList>
    </citation>
    <scope>NUCLEOTIDE SEQUENCE [LARGE SCALE GENOMIC DNA]</scope>
    <source>
        <strain evidence="3">cv. Nipponbare</strain>
    </source>
</reference>
<dbReference type="Gramene" id="Os02t0115650-00">
    <property type="protein sequence ID" value="Os02t0115650-00"/>
    <property type="gene ID" value="Os02g0115650"/>
</dbReference>
<reference evidence="3" key="1">
    <citation type="journal article" date="2005" name="Nature">
        <title>The map-based sequence of the rice genome.</title>
        <authorList>
            <consortium name="International rice genome sequencing project (IRGSP)"/>
            <person name="Matsumoto T."/>
            <person name="Wu J."/>
            <person name="Kanamori H."/>
            <person name="Katayose Y."/>
            <person name="Fujisawa M."/>
            <person name="Namiki N."/>
            <person name="Mizuno H."/>
            <person name="Yamamoto K."/>
            <person name="Antonio B.A."/>
            <person name="Baba T."/>
            <person name="Sakata K."/>
            <person name="Nagamura Y."/>
            <person name="Aoki H."/>
            <person name="Arikawa K."/>
            <person name="Arita K."/>
            <person name="Bito T."/>
            <person name="Chiden Y."/>
            <person name="Fujitsuka N."/>
            <person name="Fukunaka R."/>
            <person name="Hamada M."/>
            <person name="Harada C."/>
            <person name="Hayashi A."/>
            <person name="Hijishita S."/>
            <person name="Honda M."/>
            <person name="Hosokawa S."/>
            <person name="Ichikawa Y."/>
            <person name="Idonuma A."/>
            <person name="Iijima M."/>
            <person name="Ikeda M."/>
            <person name="Ikeno M."/>
            <person name="Ito K."/>
            <person name="Ito S."/>
            <person name="Ito T."/>
            <person name="Ito Y."/>
            <person name="Ito Y."/>
            <person name="Iwabuchi A."/>
            <person name="Kamiya K."/>
            <person name="Karasawa W."/>
            <person name="Kurita K."/>
            <person name="Katagiri S."/>
            <person name="Kikuta A."/>
            <person name="Kobayashi H."/>
            <person name="Kobayashi N."/>
            <person name="Machita K."/>
            <person name="Maehara T."/>
            <person name="Masukawa M."/>
            <person name="Mizubayashi T."/>
            <person name="Mukai Y."/>
            <person name="Nagasaki H."/>
            <person name="Nagata Y."/>
            <person name="Naito S."/>
            <person name="Nakashima M."/>
            <person name="Nakama Y."/>
            <person name="Nakamichi Y."/>
            <person name="Nakamura M."/>
            <person name="Meguro A."/>
            <person name="Negishi M."/>
            <person name="Ohta I."/>
            <person name="Ohta T."/>
            <person name="Okamoto M."/>
            <person name="Ono N."/>
            <person name="Saji S."/>
            <person name="Sakaguchi M."/>
            <person name="Sakai K."/>
            <person name="Shibata M."/>
            <person name="Shimokawa T."/>
            <person name="Song J."/>
            <person name="Takazaki Y."/>
            <person name="Terasawa K."/>
            <person name="Tsugane M."/>
            <person name="Tsuji K."/>
            <person name="Ueda S."/>
            <person name="Waki K."/>
            <person name="Yamagata H."/>
            <person name="Yamamoto M."/>
            <person name="Yamamoto S."/>
            <person name="Yamane H."/>
            <person name="Yoshiki S."/>
            <person name="Yoshihara R."/>
            <person name="Yukawa K."/>
            <person name="Zhong H."/>
            <person name="Yano M."/>
            <person name="Yuan Q."/>
            <person name="Ouyang S."/>
            <person name="Liu J."/>
            <person name="Jones K.M."/>
            <person name="Gansberger K."/>
            <person name="Moffat K."/>
            <person name="Hill J."/>
            <person name="Bera J."/>
            <person name="Fadrosh D."/>
            <person name="Jin S."/>
            <person name="Johri S."/>
            <person name="Kim M."/>
            <person name="Overton L."/>
            <person name="Reardon M."/>
            <person name="Tsitrin T."/>
            <person name="Vuong H."/>
            <person name="Weaver B."/>
            <person name="Ciecko A."/>
            <person name="Tallon L."/>
            <person name="Jackson J."/>
            <person name="Pai G."/>
            <person name="Aken S.V."/>
            <person name="Utterback T."/>
            <person name="Reidmuller S."/>
            <person name="Feldblyum T."/>
            <person name="Hsiao J."/>
            <person name="Zismann V."/>
            <person name="Iobst S."/>
            <person name="de Vazeille A.R."/>
            <person name="Buell C.R."/>
            <person name="Ying K."/>
            <person name="Li Y."/>
            <person name="Lu T."/>
            <person name="Huang Y."/>
            <person name="Zhao Q."/>
            <person name="Feng Q."/>
            <person name="Zhang L."/>
            <person name="Zhu J."/>
            <person name="Weng Q."/>
            <person name="Mu J."/>
            <person name="Lu Y."/>
            <person name="Fan D."/>
            <person name="Liu Y."/>
            <person name="Guan J."/>
            <person name="Zhang Y."/>
            <person name="Yu S."/>
            <person name="Liu X."/>
            <person name="Zhang Y."/>
            <person name="Hong G."/>
            <person name="Han B."/>
            <person name="Choisne N."/>
            <person name="Demange N."/>
            <person name="Orjeda G."/>
            <person name="Samain S."/>
            <person name="Cattolico L."/>
            <person name="Pelletier E."/>
            <person name="Couloux A."/>
            <person name="Segurens B."/>
            <person name="Wincker P."/>
            <person name="D'Hont A."/>
            <person name="Scarpelli C."/>
            <person name="Weissenbach J."/>
            <person name="Salanoubat M."/>
            <person name="Quetier F."/>
            <person name="Yu Y."/>
            <person name="Kim H.R."/>
            <person name="Rambo T."/>
            <person name="Currie J."/>
            <person name="Collura K."/>
            <person name="Luo M."/>
            <person name="Yang T."/>
            <person name="Ammiraju J.S.S."/>
            <person name="Engler F."/>
            <person name="Soderlund C."/>
            <person name="Wing R.A."/>
            <person name="Palmer L.E."/>
            <person name="de la Bastide M."/>
            <person name="Spiegel L."/>
            <person name="Nascimento L."/>
            <person name="Zutavern T."/>
            <person name="O'Shaughnessy A."/>
            <person name="Dike S."/>
            <person name="Dedhia N."/>
            <person name="Preston R."/>
            <person name="Balija V."/>
            <person name="McCombie W.R."/>
            <person name="Chow T."/>
            <person name="Chen H."/>
            <person name="Chung M."/>
            <person name="Chen C."/>
            <person name="Shaw J."/>
            <person name="Wu H."/>
            <person name="Hsiao K."/>
            <person name="Chao Y."/>
            <person name="Chu M."/>
            <person name="Cheng C."/>
            <person name="Hour A."/>
            <person name="Lee P."/>
            <person name="Lin S."/>
            <person name="Lin Y."/>
            <person name="Liou J."/>
            <person name="Liu S."/>
            <person name="Hsing Y."/>
            <person name="Raghuvanshi S."/>
            <person name="Mohanty A."/>
            <person name="Bharti A.K."/>
            <person name="Gaur A."/>
            <person name="Gupta V."/>
            <person name="Kumar D."/>
            <person name="Ravi V."/>
            <person name="Vij S."/>
            <person name="Kapur A."/>
            <person name="Khurana P."/>
            <person name="Khurana P."/>
            <person name="Khurana J.P."/>
            <person name="Tyagi A.K."/>
            <person name="Gaikwad K."/>
            <person name="Singh A."/>
            <person name="Dalal V."/>
            <person name="Srivastava S."/>
            <person name="Dixit A."/>
            <person name="Pal A.K."/>
            <person name="Ghazi I.A."/>
            <person name="Yadav M."/>
            <person name="Pandit A."/>
            <person name="Bhargava A."/>
            <person name="Sureshbabu K."/>
            <person name="Batra K."/>
            <person name="Sharma T.R."/>
            <person name="Mohapatra T."/>
            <person name="Singh N.K."/>
            <person name="Messing J."/>
            <person name="Nelson A.B."/>
            <person name="Fuks G."/>
            <person name="Kavchok S."/>
            <person name="Keizer G."/>
            <person name="Linton E."/>
            <person name="Llaca V."/>
            <person name="Song R."/>
            <person name="Tanyolac B."/>
            <person name="Young S."/>
            <person name="Ho-Il K."/>
            <person name="Hahn J.H."/>
            <person name="Sangsakoo G."/>
            <person name="Vanavichit A."/>
            <person name="de Mattos Luiz.A.T."/>
            <person name="Zimmer P.D."/>
            <person name="Malone G."/>
            <person name="Dellagostin O."/>
            <person name="de Oliveira A.C."/>
            <person name="Bevan M."/>
            <person name="Bancroft I."/>
            <person name="Minx P."/>
            <person name="Cordum H."/>
            <person name="Wilson R."/>
            <person name="Cheng Z."/>
            <person name="Jin W."/>
            <person name="Jiang J."/>
            <person name="Leong S.A."/>
            <person name="Iwama H."/>
            <person name="Gojobori T."/>
            <person name="Itoh T."/>
            <person name="Niimura Y."/>
            <person name="Fujii Y."/>
            <person name="Habara T."/>
            <person name="Sakai H."/>
            <person name="Sato Y."/>
            <person name="Wilson G."/>
            <person name="Kumar K."/>
            <person name="McCouch S."/>
            <person name="Juretic N."/>
            <person name="Hoen D."/>
            <person name="Wright S."/>
            <person name="Bruskiewich R."/>
            <person name="Bureau T."/>
            <person name="Miyao A."/>
            <person name="Hirochika H."/>
            <person name="Nishikawa T."/>
            <person name="Kadowaki K."/>
            <person name="Sugiura M."/>
            <person name="Burr B."/>
            <person name="Sasaki T."/>
        </authorList>
    </citation>
    <scope>NUCLEOTIDE SEQUENCE [LARGE SCALE GENOMIC DNA]</scope>
    <source>
        <strain evidence="3">cv. Nipponbare</strain>
    </source>
</reference>
<feature type="region of interest" description="Disordered" evidence="1">
    <location>
        <begin position="80"/>
        <end position="146"/>
    </location>
</feature>